<name>A0ABR7JTZ3_9FIRM</name>
<dbReference type="EMBL" id="JACRWE010000017">
    <property type="protein sequence ID" value="MBC5998385.1"/>
    <property type="molecule type" value="Genomic_DNA"/>
</dbReference>
<dbReference type="Proteomes" id="UP000609849">
    <property type="component" value="Unassembled WGS sequence"/>
</dbReference>
<sequence length="189" mass="22371">MDRLRDKLRPIWNNYKSDVRKIESRYKVYLSSDAKDTYSDTFINEKREEQNNEIDNLRIKYEKMMDDALEHRLKEFEPKEKIINSLEYQAKLSNTLSILEMSEGEVDGNILKFILEANDNVTFSVIKRKYEGFITPLSEWLSRNDNSKLVDRIEKFTKDLKNNMSSRSISNAFGNSNDWDSSTLDLIQF</sequence>
<evidence type="ECO:0000313" key="1">
    <source>
        <dbReference type="EMBL" id="MBC5998385.1"/>
    </source>
</evidence>
<evidence type="ECO:0000313" key="2">
    <source>
        <dbReference type="Proteomes" id="UP000609849"/>
    </source>
</evidence>
<dbReference type="RefSeq" id="WP_153973172.1">
    <property type="nucleotide sequence ID" value="NZ_JACRWE010000017.1"/>
</dbReference>
<organism evidence="1 2">
    <name type="scientific">Romboutsia faecis</name>
    <dbReference type="NCBI Taxonomy" id="2764597"/>
    <lineage>
        <taxon>Bacteria</taxon>
        <taxon>Bacillati</taxon>
        <taxon>Bacillota</taxon>
        <taxon>Clostridia</taxon>
        <taxon>Peptostreptococcales</taxon>
        <taxon>Peptostreptococcaceae</taxon>
        <taxon>Romboutsia</taxon>
    </lineage>
</organism>
<proteinExistence type="predicted"/>
<accession>A0ABR7JTZ3</accession>
<keyword evidence="2" id="KW-1185">Reference proteome</keyword>
<comment type="caution">
    <text evidence="1">The sequence shown here is derived from an EMBL/GenBank/DDBJ whole genome shotgun (WGS) entry which is preliminary data.</text>
</comment>
<gene>
    <name evidence="1" type="ORF">H8923_16715</name>
</gene>
<reference evidence="1 2" key="1">
    <citation type="submission" date="2020-08" db="EMBL/GenBank/DDBJ databases">
        <authorList>
            <person name="Liu C."/>
            <person name="Sun Q."/>
        </authorList>
    </citation>
    <scope>NUCLEOTIDE SEQUENCE [LARGE SCALE GENOMIC DNA]</scope>
    <source>
        <strain evidence="1 2">NSJ-18</strain>
    </source>
</reference>
<protein>
    <submittedName>
        <fullName evidence="1">Uncharacterized protein</fullName>
    </submittedName>
</protein>